<dbReference type="Gene3D" id="3.30.200.20">
    <property type="entry name" value="Phosphorylase Kinase, domain 1"/>
    <property type="match status" value="1"/>
</dbReference>
<dbReference type="AlphaFoldDB" id="A0A174Z5V7"/>
<dbReference type="NCBIfam" id="NF033483">
    <property type="entry name" value="PknB_PASTA_kin"/>
    <property type="match status" value="1"/>
</dbReference>
<keyword evidence="5 14" id="KW-0418">Kinase</keyword>
<dbReference type="Pfam" id="PF00069">
    <property type="entry name" value="Pkinase"/>
    <property type="match status" value="1"/>
</dbReference>
<dbReference type="Pfam" id="PF03793">
    <property type="entry name" value="PASTA"/>
    <property type="match status" value="4"/>
</dbReference>
<dbReference type="CDD" id="cd06577">
    <property type="entry name" value="PASTA_pknB"/>
    <property type="match status" value="4"/>
</dbReference>
<dbReference type="Proteomes" id="UP000095780">
    <property type="component" value="Unassembled WGS sequence"/>
</dbReference>
<feature type="domain" description="PASTA" evidence="13">
    <location>
        <begin position="606"/>
        <end position="672"/>
    </location>
</feature>
<evidence type="ECO:0000313" key="14">
    <source>
        <dbReference type="EMBL" id="CUQ81277.1"/>
    </source>
</evidence>
<keyword evidence="6 9" id="KW-0067">ATP-binding</keyword>
<reference evidence="14 15" key="1">
    <citation type="submission" date="2015-09" db="EMBL/GenBank/DDBJ databases">
        <authorList>
            <consortium name="Pathogen Informatics"/>
        </authorList>
    </citation>
    <scope>NUCLEOTIDE SEQUENCE [LARGE SCALE GENOMIC DNA]</scope>
    <source>
        <strain evidence="14 15">2789STDY5834878</strain>
    </source>
</reference>
<dbReference type="PROSITE" id="PS00107">
    <property type="entry name" value="PROTEIN_KINASE_ATP"/>
    <property type="match status" value="1"/>
</dbReference>
<dbReference type="EC" id="2.7.11.1" evidence="1"/>
<feature type="transmembrane region" description="Helical" evidence="11">
    <location>
        <begin position="348"/>
        <end position="370"/>
    </location>
</feature>
<dbReference type="FunFam" id="1.10.510.10:FF:000021">
    <property type="entry name" value="Serine/threonine protein kinase"/>
    <property type="match status" value="1"/>
</dbReference>
<evidence type="ECO:0000256" key="6">
    <source>
        <dbReference type="ARBA" id="ARBA00022840"/>
    </source>
</evidence>
<dbReference type="CDD" id="cd14014">
    <property type="entry name" value="STKc_PknB_like"/>
    <property type="match status" value="1"/>
</dbReference>
<dbReference type="SMART" id="SM00220">
    <property type="entry name" value="S_TKc"/>
    <property type="match status" value="1"/>
</dbReference>
<dbReference type="Gene3D" id="3.30.10.20">
    <property type="match status" value="4"/>
</dbReference>
<keyword evidence="3 14" id="KW-0808">Transferase</keyword>
<dbReference type="InterPro" id="IPR008271">
    <property type="entry name" value="Ser/Thr_kinase_AS"/>
</dbReference>
<gene>
    <name evidence="14" type="primary">prkC_1</name>
    <name evidence="14" type="ORF">ERS852492_00699</name>
</gene>
<keyword evidence="11" id="KW-1133">Transmembrane helix</keyword>
<feature type="region of interest" description="Disordered" evidence="10">
    <location>
        <begin position="378"/>
        <end position="400"/>
    </location>
</feature>
<dbReference type="PROSITE" id="PS50011">
    <property type="entry name" value="PROTEIN_KINASE_DOM"/>
    <property type="match status" value="1"/>
</dbReference>
<protein>
    <recommendedName>
        <fullName evidence="1">non-specific serine/threonine protein kinase</fullName>
        <ecNumber evidence="1">2.7.11.1</ecNumber>
    </recommendedName>
</protein>
<proteinExistence type="predicted"/>
<dbReference type="PANTHER" id="PTHR43289:SF34">
    <property type="entry name" value="SERINE_THREONINE-PROTEIN KINASE YBDM-RELATED"/>
    <property type="match status" value="1"/>
</dbReference>
<dbReference type="GO" id="GO:0005524">
    <property type="term" value="F:ATP binding"/>
    <property type="evidence" value="ECO:0007669"/>
    <property type="project" value="UniProtKB-UniRule"/>
</dbReference>
<evidence type="ECO:0000256" key="4">
    <source>
        <dbReference type="ARBA" id="ARBA00022741"/>
    </source>
</evidence>
<feature type="domain" description="PASTA" evidence="13">
    <location>
        <begin position="468"/>
        <end position="532"/>
    </location>
</feature>
<evidence type="ECO:0000256" key="11">
    <source>
        <dbReference type="SAM" id="Phobius"/>
    </source>
</evidence>
<dbReference type="InterPro" id="IPR000719">
    <property type="entry name" value="Prot_kinase_dom"/>
</dbReference>
<evidence type="ECO:0000259" key="13">
    <source>
        <dbReference type="PROSITE" id="PS51178"/>
    </source>
</evidence>
<evidence type="ECO:0000256" key="3">
    <source>
        <dbReference type="ARBA" id="ARBA00022679"/>
    </source>
</evidence>
<accession>A0A174Z5V7</accession>
<dbReference type="FunFam" id="3.30.200.20:FF:000035">
    <property type="entry name" value="Serine/threonine protein kinase Stk1"/>
    <property type="match status" value="1"/>
</dbReference>
<dbReference type="PANTHER" id="PTHR43289">
    <property type="entry name" value="MITOGEN-ACTIVATED PROTEIN KINASE KINASE KINASE 20-RELATED"/>
    <property type="match status" value="1"/>
</dbReference>
<evidence type="ECO:0000313" key="15">
    <source>
        <dbReference type="Proteomes" id="UP000095780"/>
    </source>
</evidence>
<evidence type="ECO:0000256" key="7">
    <source>
        <dbReference type="ARBA" id="ARBA00047899"/>
    </source>
</evidence>
<dbReference type="SMART" id="SM00740">
    <property type="entry name" value="PASTA"/>
    <property type="match status" value="4"/>
</dbReference>
<dbReference type="PROSITE" id="PS00108">
    <property type="entry name" value="PROTEIN_KINASE_ST"/>
    <property type="match status" value="1"/>
</dbReference>
<keyword evidence="11" id="KW-0472">Membrane</keyword>
<keyword evidence="11" id="KW-0812">Transmembrane</keyword>
<name>A0A174Z5V7_9FIRM</name>
<dbReference type="InterPro" id="IPR011009">
    <property type="entry name" value="Kinase-like_dom_sf"/>
</dbReference>
<dbReference type="RefSeq" id="WP_055286136.1">
    <property type="nucleotide sequence ID" value="NZ_CABIXW010000002.1"/>
</dbReference>
<feature type="domain" description="Protein kinase" evidence="12">
    <location>
        <begin position="12"/>
        <end position="279"/>
    </location>
</feature>
<evidence type="ECO:0000256" key="10">
    <source>
        <dbReference type="SAM" id="MobiDB-lite"/>
    </source>
</evidence>
<dbReference type="InterPro" id="IPR017441">
    <property type="entry name" value="Protein_kinase_ATP_BS"/>
</dbReference>
<dbReference type="GO" id="GO:0004674">
    <property type="term" value="F:protein serine/threonine kinase activity"/>
    <property type="evidence" value="ECO:0007669"/>
    <property type="project" value="UniProtKB-KW"/>
</dbReference>
<dbReference type="PROSITE" id="PS51178">
    <property type="entry name" value="PASTA"/>
    <property type="match status" value="4"/>
</dbReference>
<evidence type="ECO:0000256" key="2">
    <source>
        <dbReference type="ARBA" id="ARBA00022527"/>
    </source>
</evidence>
<comment type="catalytic activity">
    <reaction evidence="8">
        <text>L-seryl-[protein] + ATP = O-phospho-L-seryl-[protein] + ADP + H(+)</text>
        <dbReference type="Rhea" id="RHEA:17989"/>
        <dbReference type="Rhea" id="RHEA-COMP:9863"/>
        <dbReference type="Rhea" id="RHEA-COMP:11604"/>
        <dbReference type="ChEBI" id="CHEBI:15378"/>
        <dbReference type="ChEBI" id="CHEBI:29999"/>
        <dbReference type="ChEBI" id="CHEBI:30616"/>
        <dbReference type="ChEBI" id="CHEBI:83421"/>
        <dbReference type="ChEBI" id="CHEBI:456216"/>
        <dbReference type="EC" id="2.7.11.1"/>
    </reaction>
</comment>
<feature type="binding site" evidence="9">
    <location>
        <position position="41"/>
    </location>
    <ligand>
        <name>ATP</name>
        <dbReference type="ChEBI" id="CHEBI:30616"/>
    </ligand>
</feature>
<feature type="domain" description="PASTA" evidence="13">
    <location>
        <begin position="535"/>
        <end position="600"/>
    </location>
</feature>
<dbReference type="Gene3D" id="1.10.510.10">
    <property type="entry name" value="Transferase(Phosphotransferase) domain 1"/>
    <property type="match status" value="1"/>
</dbReference>
<evidence type="ECO:0000256" key="1">
    <source>
        <dbReference type="ARBA" id="ARBA00012513"/>
    </source>
</evidence>
<feature type="domain" description="PASTA" evidence="13">
    <location>
        <begin position="399"/>
        <end position="465"/>
    </location>
</feature>
<organism evidence="14 15">
    <name type="scientific">Lachnospira eligens</name>
    <dbReference type="NCBI Taxonomy" id="39485"/>
    <lineage>
        <taxon>Bacteria</taxon>
        <taxon>Bacillati</taxon>
        <taxon>Bacillota</taxon>
        <taxon>Clostridia</taxon>
        <taxon>Lachnospirales</taxon>
        <taxon>Lachnospiraceae</taxon>
        <taxon>Lachnospira</taxon>
    </lineage>
</organism>
<feature type="region of interest" description="Disordered" evidence="10">
    <location>
        <begin position="319"/>
        <end position="339"/>
    </location>
</feature>
<feature type="compositionally biased region" description="Low complexity" evidence="10">
    <location>
        <begin position="384"/>
        <end position="396"/>
    </location>
</feature>
<keyword evidence="2" id="KW-0723">Serine/threonine-protein kinase</keyword>
<dbReference type="GO" id="GO:0106310">
    <property type="term" value="F:protein serine kinase activity"/>
    <property type="evidence" value="ECO:0007669"/>
    <property type="project" value="RHEA"/>
</dbReference>
<evidence type="ECO:0000256" key="9">
    <source>
        <dbReference type="PROSITE-ProRule" id="PRU10141"/>
    </source>
</evidence>
<evidence type="ECO:0000259" key="12">
    <source>
        <dbReference type="PROSITE" id="PS50011"/>
    </source>
</evidence>
<evidence type="ECO:0000256" key="5">
    <source>
        <dbReference type="ARBA" id="ARBA00022777"/>
    </source>
</evidence>
<dbReference type="SUPFAM" id="SSF56112">
    <property type="entry name" value="Protein kinase-like (PK-like)"/>
    <property type="match status" value="1"/>
</dbReference>
<dbReference type="InterPro" id="IPR005543">
    <property type="entry name" value="PASTA_dom"/>
</dbReference>
<dbReference type="EMBL" id="CZBV01000002">
    <property type="protein sequence ID" value="CUQ81277.1"/>
    <property type="molecule type" value="Genomic_DNA"/>
</dbReference>
<sequence>MLRKGMFLADRYEIIEQIGTGGMSDVYKAKCHKLNRYVAIKVMKSEFSEDKTFVSKFRAEAQSVAGFTHPNVVNVYDVGDENGVYYIVMELVEGITLKKYIEKRGKIPFKEAVSIAIQVANGLDAAHKHNIVHRDIKPQNIIISKEGKVKVTDFGIAKVASSSTINSSSTMGSVHYISPEQARGGYSDARSDIYSLGITIFEMLTGTVPFDGDSTVAVAVQHIQDEIPAPSTVVADIPLSIDRIVIKCTQKKPDRRYQTAAELITDLKKALVMPDEDFVKMAPAYAAAGVAATASSDTEEVNAGENDDALSDDDIFLEDDENEDSDNELQEDDEDVDIDDEDNDKLDLIMKIIGIGIAVIILIVTIFVIVKLVGSTKSPKNENTETVSTTEETVSTANSKDTVTVPKVEGMTKDAAVKALNDVGLGYKQVVQSSKTVAKDTVISQGTKAGAKVAKNTQIILTISGGEEVVNTTVPSVTGESESDAREKLESAGFKVSVDYDYSSTVDEGKVIKASPSGSVAQGTTVTITVSRGKQIKNVTMANLVGKTESEARQWLENNGLKANVSYTTSSGTYGYVVSSDYSEGTSVPEGTTVTVTVSHKQEEVKKTVTMIDLVGKTEQEAIKWIKDNGLNYTTKNDTTVSEDKVGLVTACDKSSGSTVNEGTTITITVGAKSGAAQN</sequence>
<evidence type="ECO:0000256" key="8">
    <source>
        <dbReference type="ARBA" id="ARBA00048679"/>
    </source>
</evidence>
<comment type="catalytic activity">
    <reaction evidence="7">
        <text>L-threonyl-[protein] + ATP = O-phospho-L-threonyl-[protein] + ADP + H(+)</text>
        <dbReference type="Rhea" id="RHEA:46608"/>
        <dbReference type="Rhea" id="RHEA-COMP:11060"/>
        <dbReference type="Rhea" id="RHEA-COMP:11605"/>
        <dbReference type="ChEBI" id="CHEBI:15378"/>
        <dbReference type="ChEBI" id="CHEBI:30013"/>
        <dbReference type="ChEBI" id="CHEBI:30616"/>
        <dbReference type="ChEBI" id="CHEBI:61977"/>
        <dbReference type="ChEBI" id="CHEBI:456216"/>
        <dbReference type="EC" id="2.7.11.1"/>
    </reaction>
</comment>
<keyword evidence="4 9" id="KW-0547">Nucleotide-binding</keyword>